<evidence type="ECO:0000313" key="1">
    <source>
        <dbReference type="EMBL" id="KAG2561093.1"/>
    </source>
</evidence>
<organism evidence="1 2">
    <name type="scientific">Panicum virgatum</name>
    <name type="common">Blackwell switchgrass</name>
    <dbReference type="NCBI Taxonomy" id="38727"/>
    <lineage>
        <taxon>Eukaryota</taxon>
        <taxon>Viridiplantae</taxon>
        <taxon>Streptophyta</taxon>
        <taxon>Embryophyta</taxon>
        <taxon>Tracheophyta</taxon>
        <taxon>Spermatophyta</taxon>
        <taxon>Magnoliopsida</taxon>
        <taxon>Liliopsida</taxon>
        <taxon>Poales</taxon>
        <taxon>Poaceae</taxon>
        <taxon>PACMAD clade</taxon>
        <taxon>Panicoideae</taxon>
        <taxon>Panicodae</taxon>
        <taxon>Paniceae</taxon>
        <taxon>Panicinae</taxon>
        <taxon>Panicum</taxon>
        <taxon>Panicum sect. Hiantes</taxon>
    </lineage>
</organism>
<name>A0A8T0PGR5_PANVG</name>
<dbReference type="Proteomes" id="UP000823388">
    <property type="component" value="Chromosome 8K"/>
</dbReference>
<dbReference type="AlphaFoldDB" id="A0A8T0PGR5"/>
<proteinExistence type="predicted"/>
<gene>
    <name evidence="1" type="ORF">PVAP13_8KG349900</name>
</gene>
<sequence>MVNIASGNEHLEPIYREIQFIQWFFVTVLIDSECCICVSTQGHVLPGVRTPSNVPLWPDSKPVSCSGSKLPSLNLDRHFGTCLAIDFSSILSWTLSAHHSDLCMHLESAAPDIVIRHTLAHA</sequence>
<reference evidence="1" key="1">
    <citation type="submission" date="2020-05" db="EMBL/GenBank/DDBJ databases">
        <title>WGS assembly of Panicum virgatum.</title>
        <authorList>
            <person name="Lovell J.T."/>
            <person name="Jenkins J."/>
            <person name="Shu S."/>
            <person name="Juenger T.E."/>
            <person name="Schmutz J."/>
        </authorList>
    </citation>
    <scope>NUCLEOTIDE SEQUENCE</scope>
    <source>
        <strain evidence="1">AP13</strain>
    </source>
</reference>
<evidence type="ECO:0000313" key="2">
    <source>
        <dbReference type="Proteomes" id="UP000823388"/>
    </source>
</evidence>
<comment type="caution">
    <text evidence="1">The sequence shown here is derived from an EMBL/GenBank/DDBJ whole genome shotgun (WGS) entry which is preliminary data.</text>
</comment>
<dbReference type="EMBL" id="CM029051">
    <property type="protein sequence ID" value="KAG2561093.1"/>
    <property type="molecule type" value="Genomic_DNA"/>
</dbReference>
<keyword evidence="2" id="KW-1185">Reference proteome</keyword>
<accession>A0A8T0PGR5</accession>
<protein>
    <submittedName>
        <fullName evidence="1">Uncharacterized protein</fullName>
    </submittedName>
</protein>